<feature type="transmembrane region" description="Helical" evidence="7">
    <location>
        <begin position="16"/>
        <end position="33"/>
    </location>
</feature>
<dbReference type="RefSeq" id="WP_092064303.1">
    <property type="nucleotide sequence ID" value="NZ_FNIN01000003.1"/>
</dbReference>
<evidence type="ECO:0000256" key="3">
    <source>
        <dbReference type="ARBA" id="ARBA00022475"/>
    </source>
</evidence>
<dbReference type="InterPro" id="IPR004680">
    <property type="entry name" value="Cit_transptr-like_dom"/>
</dbReference>
<dbReference type="AlphaFoldDB" id="A0A1H0CNL0"/>
<reference evidence="9 10" key="1">
    <citation type="submission" date="2016-10" db="EMBL/GenBank/DDBJ databases">
        <authorList>
            <person name="de Groot N.N."/>
        </authorList>
    </citation>
    <scope>NUCLEOTIDE SEQUENCE [LARGE SCALE GENOMIC DNA]</scope>
    <source>
        <strain evidence="9 10">DSM 15269</strain>
    </source>
</reference>
<evidence type="ECO:0000256" key="6">
    <source>
        <dbReference type="ARBA" id="ARBA00023136"/>
    </source>
</evidence>
<keyword evidence="4 7" id="KW-0812">Transmembrane</keyword>
<dbReference type="OrthoDB" id="3177666at2"/>
<feature type="transmembrane region" description="Helical" evidence="7">
    <location>
        <begin position="245"/>
        <end position="265"/>
    </location>
</feature>
<dbReference type="PANTHER" id="PTHR43302">
    <property type="entry name" value="TRANSPORTER ARSB-RELATED"/>
    <property type="match status" value="1"/>
</dbReference>
<keyword evidence="10" id="KW-1185">Reference proteome</keyword>
<evidence type="ECO:0000256" key="1">
    <source>
        <dbReference type="ARBA" id="ARBA00004651"/>
    </source>
</evidence>
<name>A0A1H0CNL0_9BACT</name>
<feature type="transmembrane region" description="Helical" evidence="7">
    <location>
        <begin position="274"/>
        <end position="297"/>
    </location>
</feature>
<keyword evidence="2" id="KW-0813">Transport</keyword>
<evidence type="ECO:0000313" key="9">
    <source>
        <dbReference type="EMBL" id="SDN59415.1"/>
    </source>
</evidence>
<evidence type="ECO:0000256" key="5">
    <source>
        <dbReference type="ARBA" id="ARBA00022989"/>
    </source>
</evidence>
<evidence type="ECO:0000256" key="7">
    <source>
        <dbReference type="SAM" id="Phobius"/>
    </source>
</evidence>
<feature type="transmembrane region" description="Helical" evidence="7">
    <location>
        <begin position="347"/>
        <end position="365"/>
    </location>
</feature>
<dbReference type="Proteomes" id="UP000199602">
    <property type="component" value="Unassembled WGS sequence"/>
</dbReference>
<evidence type="ECO:0000256" key="2">
    <source>
        <dbReference type="ARBA" id="ARBA00022448"/>
    </source>
</evidence>
<accession>A0A1H0CNL0</accession>
<dbReference type="PANTHER" id="PTHR43302:SF5">
    <property type="entry name" value="TRANSPORTER ARSB-RELATED"/>
    <property type="match status" value="1"/>
</dbReference>
<feature type="transmembrane region" description="Helical" evidence="7">
    <location>
        <begin position="203"/>
        <end position="233"/>
    </location>
</feature>
<feature type="transmembrane region" description="Helical" evidence="7">
    <location>
        <begin position="82"/>
        <end position="109"/>
    </location>
</feature>
<proteinExistence type="predicted"/>
<evidence type="ECO:0000313" key="10">
    <source>
        <dbReference type="Proteomes" id="UP000199602"/>
    </source>
</evidence>
<protein>
    <submittedName>
        <fullName evidence="9">Na+/H+ antiporter NhaD</fullName>
    </submittedName>
</protein>
<feature type="transmembrane region" description="Helical" evidence="7">
    <location>
        <begin position="303"/>
        <end position="326"/>
    </location>
</feature>
<keyword evidence="6 7" id="KW-0472">Membrane</keyword>
<dbReference type="GO" id="GO:0055085">
    <property type="term" value="P:transmembrane transport"/>
    <property type="evidence" value="ECO:0007669"/>
    <property type="project" value="InterPro"/>
</dbReference>
<organism evidence="9 10">
    <name type="scientific">Desulfonauticus submarinus</name>
    <dbReference type="NCBI Taxonomy" id="206665"/>
    <lineage>
        <taxon>Bacteria</taxon>
        <taxon>Pseudomonadati</taxon>
        <taxon>Thermodesulfobacteriota</taxon>
        <taxon>Desulfovibrionia</taxon>
        <taxon>Desulfovibrionales</taxon>
        <taxon>Desulfonauticaceae</taxon>
        <taxon>Desulfonauticus</taxon>
    </lineage>
</organism>
<feature type="domain" description="Citrate transporter-like" evidence="8">
    <location>
        <begin position="38"/>
        <end position="295"/>
    </location>
</feature>
<feature type="transmembrane region" description="Helical" evidence="7">
    <location>
        <begin position="116"/>
        <end position="136"/>
    </location>
</feature>
<dbReference type="Pfam" id="PF03600">
    <property type="entry name" value="CitMHS"/>
    <property type="match status" value="1"/>
</dbReference>
<dbReference type="EMBL" id="FNIN01000003">
    <property type="protein sequence ID" value="SDN59415.1"/>
    <property type="molecule type" value="Genomic_DNA"/>
</dbReference>
<evidence type="ECO:0000259" key="8">
    <source>
        <dbReference type="Pfam" id="PF03600"/>
    </source>
</evidence>
<comment type="subcellular location">
    <subcellularLocation>
        <location evidence="1">Cell membrane</location>
        <topology evidence="1">Multi-pass membrane protein</topology>
    </subcellularLocation>
</comment>
<feature type="transmembrane region" description="Helical" evidence="7">
    <location>
        <begin position="156"/>
        <end position="176"/>
    </location>
</feature>
<keyword evidence="5 7" id="KW-1133">Transmembrane helix</keyword>
<gene>
    <name evidence="9" type="ORF">SAMN04488516_103118</name>
</gene>
<sequence>MDFCVKTFLKRIIKEWLLLFSFLGLLTTSLYLKHFPYYSIQDFKIIYILGVLLVIIKGLERANLFNVLSSYLNNTSYLPLKIIIVTIILAMFITNDVALMIVVPLTLCLDIDRKEYLIILEALASNAGSSLTPFGNPQNLFLYWFYNLNPNQFFKVTASFIWLNIIIVFLSLMLFFQKKYLNKDNNMDNNSVNLGKFSNIKGYIYLIFLLIFILCIMKMLPIYLGIIIILYVIFFDIKSLFIDYYLLLTFLIFFGFTDNLMNILYFKFDTGEQVFWVSLLLSQFISNVPSTLLVADFTNKWDYLLWGVNIGGFGTLISSLANIIAYRLYVNNIYISYNNRKSFLIKFHLLSFFMLIIGCILFKLLN</sequence>
<evidence type="ECO:0000256" key="4">
    <source>
        <dbReference type="ARBA" id="ARBA00022692"/>
    </source>
</evidence>
<dbReference type="GO" id="GO:0005886">
    <property type="term" value="C:plasma membrane"/>
    <property type="evidence" value="ECO:0007669"/>
    <property type="project" value="UniProtKB-SubCell"/>
</dbReference>
<feature type="transmembrane region" description="Helical" evidence="7">
    <location>
        <begin position="45"/>
        <end position="62"/>
    </location>
</feature>
<keyword evidence="3" id="KW-1003">Cell membrane</keyword>